<organism evidence="6">
    <name type="scientific">Vibrio coralliilyticus</name>
    <dbReference type="NCBI Taxonomy" id="190893"/>
    <lineage>
        <taxon>Bacteria</taxon>
        <taxon>Pseudomonadati</taxon>
        <taxon>Pseudomonadota</taxon>
        <taxon>Gammaproteobacteria</taxon>
        <taxon>Vibrionales</taxon>
        <taxon>Vibrionaceae</taxon>
        <taxon>Vibrio</taxon>
    </lineage>
</organism>
<keyword evidence="4" id="KW-0472">Membrane</keyword>
<reference evidence="6" key="1">
    <citation type="journal article" date="2015" name="BMC Genomics">
        <title>Genome mining reveals unlocked bioactive potential of marine Gram-negative bacteria.</title>
        <authorList>
            <person name="Machado H."/>
            <person name="Sonnenschein E.C."/>
            <person name="Melchiorsen J."/>
            <person name="Gram L."/>
        </authorList>
    </citation>
    <scope>NUCLEOTIDE SEQUENCE</scope>
    <source>
        <strain evidence="6">S2052</strain>
    </source>
</reference>
<comment type="caution">
    <text evidence="6">The sequence shown here is derived from an EMBL/GenBank/DDBJ whole genome shotgun (WGS) entry which is preliminary data.</text>
</comment>
<dbReference type="EMBL" id="JXXR01000017">
    <property type="protein sequence ID" value="KJY70493.1"/>
    <property type="molecule type" value="Genomic_DNA"/>
</dbReference>
<evidence type="ECO:0000256" key="2">
    <source>
        <dbReference type="ARBA" id="ARBA00022692"/>
    </source>
</evidence>
<evidence type="ECO:0000256" key="3">
    <source>
        <dbReference type="ARBA" id="ARBA00022989"/>
    </source>
</evidence>
<gene>
    <name evidence="6" type="ORF">TW71_16640</name>
</gene>
<feature type="domain" description="EamA" evidence="5">
    <location>
        <begin position="3"/>
        <end position="135"/>
    </location>
</feature>
<evidence type="ECO:0000313" key="6">
    <source>
        <dbReference type="EMBL" id="KJY70493.1"/>
    </source>
</evidence>
<name>A0A837G527_9VIBR</name>
<feature type="domain" description="EamA" evidence="5">
    <location>
        <begin position="145"/>
        <end position="273"/>
    </location>
</feature>
<sequence length="284" mass="30968">MMMAAIWMTGALVSFSLMAVGARELSGHVDTFLVLFFRSLIGLIIVSLLIIKSGQLRLFRTQRMGLHTLRNVFHFGGQYGWFVGIGLLPLAEVFAIEFTVPLWTLLIACLFLGEKLNVRKVSAITLGFAGVWMIVQPGTEIVNLAAIIVLGAAIGYSVAHATTKSLSSTEHPLTILFLMCLIQLPIGLGMSLSEWQLPSGWQWVWITVVGITALTAHFCITKAMQHAEASVVVTMDFLRLPVIAAVGIVLYSESFETSLILGALLMLSGNLLNLYSPNKSMVKT</sequence>
<dbReference type="InterPro" id="IPR000620">
    <property type="entry name" value="EamA_dom"/>
</dbReference>
<comment type="subcellular location">
    <subcellularLocation>
        <location evidence="1">Membrane</location>
        <topology evidence="1">Multi-pass membrane protein</topology>
    </subcellularLocation>
</comment>
<proteinExistence type="predicted"/>
<keyword evidence="3" id="KW-1133">Transmembrane helix</keyword>
<keyword evidence="2" id="KW-0812">Transmembrane</keyword>
<dbReference type="PANTHER" id="PTHR22911:SF6">
    <property type="entry name" value="SOLUTE CARRIER FAMILY 35 MEMBER G1"/>
    <property type="match status" value="1"/>
</dbReference>
<dbReference type="AlphaFoldDB" id="A0A837G527"/>
<dbReference type="SUPFAM" id="SSF103481">
    <property type="entry name" value="Multidrug resistance efflux transporter EmrE"/>
    <property type="match status" value="2"/>
</dbReference>
<dbReference type="RefSeq" id="WP_019275653.1">
    <property type="nucleotide sequence ID" value="NZ_CP063051.1"/>
</dbReference>
<dbReference type="GO" id="GO:0016020">
    <property type="term" value="C:membrane"/>
    <property type="evidence" value="ECO:0007669"/>
    <property type="project" value="UniProtKB-SubCell"/>
</dbReference>
<evidence type="ECO:0000259" key="5">
    <source>
        <dbReference type="Pfam" id="PF00892"/>
    </source>
</evidence>
<protein>
    <submittedName>
        <fullName evidence="6">Membrane protein</fullName>
    </submittedName>
</protein>
<evidence type="ECO:0000256" key="1">
    <source>
        <dbReference type="ARBA" id="ARBA00004141"/>
    </source>
</evidence>
<dbReference type="PANTHER" id="PTHR22911">
    <property type="entry name" value="ACYL-MALONYL CONDENSING ENZYME-RELATED"/>
    <property type="match status" value="1"/>
</dbReference>
<dbReference type="InterPro" id="IPR037185">
    <property type="entry name" value="EmrE-like"/>
</dbReference>
<evidence type="ECO:0000256" key="4">
    <source>
        <dbReference type="ARBA" id="ARBA00023136"/>
    </source>
</evidence>
<accession>A0A837G527</accession>
<dbReference type="Pfam" id="PF00892">
    <property type="entry name" value="EamA"/>
    <property type="match status" value="2"/>
</dbReference>